<gene>
    <name evidence="8" type="ORF">F5Z01DRAFT_213624</name>
</gene>
<evidence type="ECO:0000256" key="6">
    <source>
        <dbReference type="ARBA" id="ARBA00023027"/>
    </source>
</evidence>
<dbReference type="GeneID" id="70289066"/>
<evidence type="ECO:0000259" key="7">
    <source>
        <dbReference type="SMART" id="SM00829"/>
    </source>
</evidence>
<dbReference type="InterPro" id="IPR013154">
    <property type="entry name" value="ADH-like_N"/>
</dbReference>
<keyword evidence="9" id="KW-1185">Reference proteome</keyword>
<dbReference type="PANTHER" id="PTHR42940:SF8">
    <property type="entry name" value="VACUOLAR PROTEIN SORTING-ASSOCIATED PROTEIN 11"/>
    <property type="match status" value="1"/>
</dbReference>
<dbReference type="Proteomes" id="UP000887229">
    <property type="component" value="Unassembled WGS sequence"/>
</dbReference>
<accession>A0A9P8CTU1</accession>
<keyword evidence="6" id="KW-0520">NAD</keyword>
<dbReference type="OrthoDB" id="1879366at2759"/>
<sequence length="338" mass="36836">MKAGQYDSAQKKIVIKDIPIPEPAENQFLVKTHAASLCHSDLHLELRPEGSITIGHEGVGYIEKIHPSAEGKGFQVGDPIGWDYFIGCCFECDGCQVHNLRCERQQPILQGFVADGYFQEYCIVDYRNAVIVPPELDMDRSAPLFCAGITAYHAVDSCELQPGEWIAVVGCGGLGQYATQYAKAMGLKVVGVDISDDVLETVTALGADAVVNSRTNAQAVDEVKKITGKGAHAAAVFSGANAAYASAIELLRTNGLLMVIGIAAKDLQVSTFDLTTGRYRIKADSTSIPQRMPKAVEFTAKHKIQPQVEFRKLEELPQMVEDMQAGKSKYRQVVKFHT</sequence>
<evidence type="ECO:0000313" key="8">
    <source>
        <dbReference type="EMBL" id="KAG9258702.1"/>
    </source>
</evidence>
<protein>
    <recommendedName>
        <fullName evidence="7">Enoyl reductase (ER) domain-containing protein</fullName>
    </recommendedName>
</protein>
<keyword evidence="4" id="KW-0862">Zinc</keyword>
<dbReference type="Pfam" id="PF00107">
    <property type="entry name" value="ADH_zinc_N"/>
    <property type="match status" value="1"/>
</dbReference>
<evidence type="ECO:0000256" key="4">
    <source>
        <dbReference type="ARBA" id="ARBA00022833"/>
    </source>
</evidence>
<keyword evidence="3" id="KW-0479">Metal-binding</keyword>
<comment type="cofactor">
    <cofactor evidence="1">
        <name>Zn(2+)</name>
        <dbReference type="ChEBI" id="CHEBI:29105"/>
    </cofactor>
</comment>
<dbReference type="InterPro" id="IPR011032">
    <property type="entry name" value="GroES-like_sf"/>
</dbReference>
<evidence type="ECO:0000256" key="5">
    <source>
        <dbReference type="ARBA" id="ARBA00023002"/>
    </source>
</evidence>
<dbReference type="RefSeq" id="XP_046122626.1">
    <property type="nucleotide sequence ID" value="XM_046258163.1"/>
</dbReference>
<dbReference type="SUPFAM" id="SSF51735">
    <property type="entry name" value="NAD(P)-binding Rossmann-fold domains"/>
    <property type="match status" value="1"/>
</dbReference>
<reference evidence="8" key="1">
    <citation type="journal article" date="2021" name="IMA Fungus">
        <title>Genomic characterization of three marine fungi, including Emericellopsis atlantica sp. nov. with signatures of a generalist lifestyle and marine biomass degradation.</title>
        <authorList>
            <person name="Hagestad O.C."/>
            <person name="Hou L."/>
            <person name="Andersen J.H."/>
            <person name="Hansen E.H."/>
            <person name="Altermark B."/>
            <person name="Li C."/>
            <person name="Kuhnert E."/>
            <person name="Cox R.J."/>
            <person name="Crous P.W."/>
            <person name="Spatafora J.W."/>
            <person name="Lail K."/>
            <person name="Amirebrahimi M."/>
            <person name="Lipzen A."/>
            <person name="Pangilinan J."/>
            <person name="Andreopoulos W."/>
            <person name="Hayes R.D."/>
            <person name="Ng V."/>
            <person name="Grigoriev I.V."/>
            <person name="Jackson S.A."/>
            <person name="Sutton T.D.S."/>
            <person name="Dobson A.D.W."/>
            <person name="Rama T."/>
        </authorList>
    </citation>
    <scope>NUCLEOTIDE SEQUENCE</scope>
    <source>
        <strain evidence="8">TS7</strain>
    </source>
</reference>
<evidence type="ECO:0000256" key="3">
    <source>
        <dbReference type="ARBA" id="ARBA00022723"/>
    </source>
</evidence>
<dbReference type="InterPro" id="IPR013149">
    <property type="entry name" value="ADH-like_C"/>
</dbReference>
<dbReference type="GO" id="GO:0046872">
    <property type="term" value="F:metal ion binding"/>
    <property type="evidence" value="ECO:0007669"/>
    <property type="project" value="UniProtKB-KW"/>
</dbReference>
<dbReference type="Gene3D" id="3.90.180.10">
    <property type="entry name" value="Medium-chain alcohol dehydrogenases, catalytic domain"/>
    <property type="match status" value="1"/>
</dbReference>
<feature type="domain" description="Enoyl reductase (ER)" evidence="7">
    <location>
        <begin position="8"/>
        <end position="334"/>
    </location>
</feature>
<dbReference type="Pfam" id="PF08240">
    <property type="entry name" value="ADH_N"/>
    <property type="match status" value="1"/>
</dbReference>
<dbReference type="FunFam" id="3.40.50.720:FF:000039">
    <property type="entry name" value="Alcohol dehydrogenase AdhP"/>
    <property type="match status" value="1"/>
</dbReference>
<dbReference type="InterPro" id="IPR020843">
    <property type="entry name" value="ER"/>
</dbReference>
<dbReference type="SUPFAM" id="SSF50129">
    <property type="entry name" value="GroES-like"/>
    <property type="match status" value="1"/>
</dbReference>
<dbReference type="EMBL" id="MU251243">
    <property type="protein sequence ID" value="KAG9258702.1"/>
    <property type="molecule type" value="Genomic_DNA"/>
</dbReference>
<dbReference type="InterPro" id="IPR036291">
    <property type="entry name" value="NAD(P)-bd_dom_sf"/>
</dbReference>
<evidence type="ECO:0000256" key="2">
    <source>
        <dbReference type="ARBA" id="ARBA00008072"/>
    </source>
</evidence>
<dbReference type="GO" id="GO:0018455">
    <property type="term" value="F:alcohol dehydrogenase [NAD(P)+] activity"/>
    <property type="evidence" value="ECO:0007669"/>
    <property type="project" value="UniProtKB-ARBA"/>
</dbReference>
<comment type="similarity">
    <text evidence="2">Belongs to the zinc-containing alcohol dehydrogenase family.</text>
</comment>
<evidence type="ECO:0000313" key="9">
    <source>
        <dbReference type="Proteomes" id="UP000887229"/>
    </source>
</evidence>
<name>A0A9P8CTU1_9HYPO</name>
<organism evidence="8 9">
    <name type="scientific">Emericellopsis atlantica</name>
    <dbReference type="NCBI Taxonomy" id="2614577"/>
    <lineage>
        <taxon>Eukaryota</taxon>
        <taxon>Fungi</taxon>
        <taxon>Dikarya</taxon>
        <taxon>Ascomycota</taxon>
        <taxon>Pezizomycotina</taxon>
        <taxon>Sordariomycetes</taxon>
        <taxon>Hypocreomycetidae</taxon>
        <taxon>Hypocreales</taxon>
        <taxon>Bionectriaceae</taxon>
        <taxon>Emericellopsis</taxon>
    </lineage>
</organism>
<keyword evidence="5" id="KW-0560">Oxidoreductase</keyword>
<dbReference type="SMART" id="SM00829">
    <property type="entry name" value="PKS_ER"/>
    <property type="match status" value="1"/>
</dbReference>
<dbReference type="AlphaFoldDB" id="A0A9P8CTU1"/>
<proteinExistence type="inferred from homology"/>
<evidence type="ECO:0000256" key="1">
    <source>
        <dbReference type="ARBA" id="ARBA00001947"/>
    </source>
</evidence>
<dbReference type="PANTHER" id="PTHR42940">
    <property type="entry name" value="ALCOHOL DEHYDROGENASE 1-RELATED"/>
    <property type="match status" value="1"/>
</dbReference>
<comment type="caution">
    <text evidence="8">The sequence shown here is derived from an EMBL/GenBank/DDBJ whole genome shotgun (WGS) entry which is preliminary data.</text>
</comment>
<dbReference type="Gene3D" id="3.40.50.720">
    <property type="entry name" value="NAD(P)-binding Rossmann-like Domain"/>
    <property type="match status" value="1"/>
</dbReference>